<dbReference type="InterPro" id="IPR002528">
    <property type="entry name" value="MATE_fam"/>
</dbReference>
<keyword evidence="5 10" id="KW-0812">Transmembrane</keyword>
<feature type="transmembrane region" description="Helical" evidence="10">
    <location>
        <begin position="198"/>
        <end position="220"/>
    </location>
</feature>
<dbReference type="PANTHER" id="PTHR43298:SF2">
    <property type="entry name" value="FMN_FAD EXPORTER YEEO-RELATED"/>
    <property type="match status" value="1"/>
</dbReference>
<dbReference type="Proteomes" id="UP000182409">
    <property type="component" value="Unassembled WGS sequence"/>
</dbReference>
<feature type="transmembrane region" description="Helical" evidence="10">
    <location>
        <begin position="286"/>
        <end position="303"/>
    </location>
</feature>
<evidence type="ECO:0000256" key="4">
    <source>
        <dbReference type="ARBA" id="ARBA00022475"/>
    </source>
</evidence>
<reference evidence="11 12" key="1">
    <citation type="submission" date="2016-10" db="EMBL/GenBank/DDBJ databases">
        <authorList>
            <person name="de Groot N.N."/>
        </authorList>
    </citation>
    <scope>NUCLEOTIDE SEQUENCE [LARGE SCALE GENOMIC DNA]</scope>
    <source>
        <strain evidence="11 12">AB35.6</strain>
    </source>
</reference>
<keyword evidence="3" id="KW-0050">Antiport</keyword>
<keyword evidence="8 10" id="KW-0472">Membrane</keyword>
<dbReference type="PANTHER" id="PTHR43298">
    <property type="entry name" value="MULTIDRUG RESISTANCE PROTEIN NORM-RELATED"/>
    <property type="match status" value="1"/>
</dbReference>
<dbReference type="AlphaFoldDB" id="A0A1H4JZL2"/>
<feature type="transmembrane region" description="Helical" evidence="10">
    <location>
        <begin position="361"/>
        <end position="385"/>
    </location>
</feature>
<evidence type="ECO:0000256" key="10">
    <source>
        <dbReference type="SAM" id="Phobius"/>
    </source>
</evidence>
<evidence type="ECO:0000313" key="12">
    <source>
        <dbReference type="Proteomes" id="UP000182409"/>
    </source>
</evidence>
<evidence type="ECO:0000256" key="9">
    <source>
        <dbReference type="ARBA" id="ARBA00031636"/>
    </source>
</evidence>
<evidence type="ECO:0000256" key="1">
    <source>
        <dbReference type="ARBA" id="ARBA00004651"/>
    </source>
</evidence>
<name>A0A1H4JZL2_9BACT</name>
<feature type="transmembrane region" description="Helical" evidence="10">
    <location>
        <begin position="241"/>
        <end position="266"/>
    </location>
</feature>
<evidence type="ECO:0000256" key="8">
    <source>
        <dbReference type="ARBA" id="ARBA00023136"/>
    </source>
</evidence>
<dbReference type="RefSeq" id="WP_244501962.1">
    <property type="nucleotide sequence ID" value="NZ_FNSD01000001.1"/>
</dbReference>
<feature type="transmembrane region" description="Helical" evidence="10">
    <location>
        <begin position="392"/>
        <end position="413"/>
    </location>
</feature>
<dbReference type="PIRSF" id="PIRSF006603">
    <property type="entry name" value="DinF"/>
    <property type="match status" value="1"/>
</dbReference>
<keyword evidence="4" id="KW-1003">Cell membrane</keyword>
<organism evidence="11 12">
    <name type="scientific">Terriglobus roseus</name>
    <dbReference type="NCBI Taxonomy" id="392734"/>
    <lineage>
        <taxon>Bacteria</taxon>
        <taxon>Pseudomonadati</taxon>
        <taxon>Acidobacteriota</taxon>
        <taxon>Terriglobia</taxon>
        <taxon>Terriglobales</taxon>
        <taxon>Acidobacteriaceae</taxon>
        <taxon>Terriglobus</taxon>
    </lineage>
</organism>
<evidence type="ECO:0000256" key="7">
    <source>
        <dbReference type="ARBA" id="ARBA00023065"/>
    </source>
</evidence>
<keyword evidence="2" id="KW-0813">Transport</keyword>
<evidence type="ECO:0000256" key="2">
    <source>
        <dbReference type="ARBA" id="ARBA00022448"/>
    </source>
</evidence>
<comment type="subcellular location">
    <subcellularLocation>
        <location evidence="1">Cell membrane</location>
        <topology evidence="1">Multi-pass membrane protein</topology>
    </subcellularLocation>
</comment>
<feature type="transmembrane region" description="Helical" evidence="10">
    <location>
        <begin position="419"/>
        <end position="440"/>
    </location>
</feature>
<dbReference type="GO" id="GO:0042910">
    <property type="term" value="F:xenobiotic transmembrane transporter activity"/>
    <property type="evidence" value="ECO:0007669"/>
    <property type="project" value="InterPro"/>
</dbReference>
<dbReference type="InterPro" id="IPR048279">
    <property type="entry name" value="MdtK-like"/>
</dbReference>
<evidence type="ECO:0000313" key="11">
    <source>
        <dbReference type="EMBL" id="SEB51734.1"/>
    </source>
</evidence>
<dbReference type="Pfam" id="PF01554">
    <property type="entry name" value="MatE"/>
    <property type="match status" value="2"/>
</dbReference>
<dbReference type="EMBL" id="FNSD01000001">
    <property type="protein sequence ID" value="SEB51734.1"/>
    <property type="molecule type" value="Genomic_DNA"/>
</dbReference>
<dbReference type="CDD" id="cd13131">
    <property type="entry name" value="MATE_NorM_like"/>
    <property type="match status" value="1"/>
</dbReference>
<keyword evidence="6 10" id="KW-1133">Transmembrane helix</keyword>
<evidence type="ECO:0000256" key="3">
    <source>
        <dbReference type="ARBA" id="ARBA00022449"/>
    </source>
</evidence>
<feature type="transmembrane region" description="Helical" evidence="10">
    <location>
        <begin position="158"/>
        <end position="178"/>
    </location>
</feature>
<evidence type="ECO:0000256" key="5">
    <source>
        <dbReference type="ARBA" id="ARBA00022692"/>
    </source>
</evidence>
<feature type="transmembrane region" description="Helical" evidence="10">
    <location>
        <begin position="133"/>
        <end position="151"/>
    </location>
</feature>
<gene>
    <name evidence="11" type="ORF">SAMN05443244_0918</name>
</gene>
<proteinExistence type="predicted"/>
<feature type="transmembrane region" description="Helical" evidence="10">
    <location>
        <begin position="58"/>
        <end position="77"/>
    </location>
</feature>
<dbReference type="GO" id="GO:0005886">
    <property type="term" value="C:plasma membrane"/>
    <property type="evidence" value="ECO:0007669"/>
    <property type="project" value="UniProtKB-SubCell"/>
</dbReference>
<evidence type="ECO:0000256" key="6">
    <source>
        <dbReference type="ARBA" id="ARBA00022989"/>
    </source>
</evidence>
<feature type="transmembrane region" description="Helical" evidence="10">
    <location>
        <begin position="98"/>
        <end position="121"/>
    </location>
</feature>
<sequence length="465" mass="50137">MPSSSTFFGEVRSCTRIGLPLALGELGWMSTYIVDALMIGRLPHSAVSIAASSLGNTIYYAIVFFAIYLLNGLETYIAQAAGRGDRTECVRMLAQSMWIVGVATPVVMLLTLGFGGLLPRLGVSHEVAEATQAYLRALVWSTAPLMVYMALRRFLQSVLRVALITTSLITAGAVNLLFDWLFLFGHWHMPVMGIAGSGWATAIVRGWMLLVLIPGVVLAFQQMNLTPRLAMLRPDGMRLRALLRIGWPSGVEFSLELGISTFMSLLAARLGTTLLAAHQVTLDLNAFVYMVPTGLSYAAMIRVGQAAGRNDLRGVQRATNATLVLALGYGALSTILFLGFAHRLASLYTNDGHVVAAAVPLFWLCSILILGDAAFVVQASALTGLGDTRTPMWVSVFCNWALGMPAAYLLAFPMGYGAIGLWMGRAVASVTSGLLLTALWHHRMRLEAGHGSAHTSSLMTPMRVR</sequence>
<dbReference type="InterPro" id="IPR050222">
    <property type="entry name" value="MATE_MdtK"/>
</dbReference>
<dbReference type="NCBIfam" id="TIGR00797">
    <property type="entry name" value="matE"/>
    <property type="match status" value="1"/>
</dbReference>
<accession>A0A1H4JZL2</accession>
<dbReference type="GO" id="GO:0015297">
    <property type="term" value="F:antiporter activity"/>
    <property type="evidence" value="ECO:0007669"/>
    <property type="project" value="UniProtKB-KW"/>
</dbReference>
<dbReference type="GO" id="GO:0006811">
    <property type="term" value="P:monoatomic ion transport"/>
    <property type="evidence" value="ECO:0007669"/>
    <property type="project" value="UniProtKB-KW"/>
</dbReference>
<protein>
    <recommendedName>
        <fullName evidence="9">Multidrug-efflux transporter</fullName>
    </recommendedName>
</protein>
<feature type="transmembrane region" description="Helical" evidence="10">
    <location>
        <begin position="323"/>
        <end position="341"/>
    </location>
</feature>
<keyword evidence="7" id="KW-0406">Ion transport</keyword>